<protein>
    <recommendedName>
        <fullName evidence="4">Copper resistance protein D domain-containing protein</fullName>
    </recommendedName>
</protein>
<dbReference type="Proteomes" id="UP001164693">
    <property type="component" value="Chromosome"/>
</dbReference>
<feature type="transmembrane region" description="Helical" evidence="1">
    <location>
        <begin position="100"/>
        <end position="124"/>
    </location>
</feature>
<proteinExistence type="predicted"/>
<dbReference type="InterPro" id="IPR036927">
    <property type="entry name" value="Cyt_c_oxase-like_su1_sf"/>
</dbReference>
<sequence>MSRSTRQAGHTAANAVVMGYLLAAAVRVVVHSPGAAPDWLLVHLLLLGALTNAIVTWSSHFAIALLQQPQLPAAVPIVRLLVLNAAVVGVLVAVSEGSRAGTIGSAALLTLVVLAQLAALVRIGHAGRARRFAPTVRFYWFAAAALLLGVSAGVTMAVGDLPAAWYERVYLTHVHLNLFGWITLTVLGTLFTLWPTALRTRMVTGLERAATACLLCCAGGLALAVAGLLSWTRPLATVGLLLYCAGVLVFLDPFVRTARRRAPHGAATVLLAAGTGWLLAGLGYDVVALFRAADPYALAADVGDLAPWLLTGFAVQILIGALSVLVPVVLGGSPSVNRRTAAALNRLGPATAALLNAGVLLLALPDSALSRAAWPLVAAAIVLFAASVAAAVVARAGARPAG</sequence>
<evidence type="ECO:0000313" key="2">
    <source>
        <dbReference type="EMBL" id="WAX58118.1"/>
    </source>
</evidence>
<keyword evidence="3" id="KW-1185">Reference proteome</keyword>
<dbReference type="SUPFAM" id="SSF81442">
    <property type="entry name" value="Cytochrome c oxidase subunit I-like"/>
    <property type="match status" value="1"/>
</dbReference>
<reference evidence="2" key="1">
    <citation type="submission" date="2022-05" db="EMBL/GenBank/DDBJ databases">
        <title>Jatrophihabitans sp. SB3-54 whole genome sequence.</title>
        <authorList>
            <person name="Suh M.K."/>
            <person name="Eom M.K."/>
            <person name="Kim J.S."/>
            <person name="Kim H.S."/>
            <person name="Do H.E."/>
            <person name="Shin Y.K."/>
            <person name="Lee J.-S."/>
        </authorList>
    </citation>
    <scope>NUCLEOTIDE SEQUENCE</scope>
    <source>
        <strain evidence="2">SB3-54</strain>
    </source>
</reference>
<feature type="transmembrane region" description="Helical" evidence="1">
    <location>
        <begin position="42"/>
        <end position="66"/>
    </location>
</feature>
<evidence type="ECO:0000313" key="3">
    <source>
        <dbReference type="Proteomes" id="UP001164693"/>
    </source>
</evidence>
<feature type="transmembrane region" description="Helical" evidence="1">
    <location>
        <begin position="267"/>
        <end position="293"/>
    </location>
</feature>
<keyword evidence="1" id="KW-0812">Transmembrane</keyword>
<feature type="transmembrane region" description="Helical" evidence="1">
    <location>
        <begin position="136"/>
        <end position="158"/>
    </location>
</feature>
<feature type="transmembrane region" description="Helical" evidence="1">
    <location>
        <begin position="343"/>
        <end position="364"/>
    </location>
</feature>
<dbReference type="EMBL" id="CP097463">
    <property type="protein sequence ID" value="WAX58118.1"/>
    <property type="molecule type" value="Genomic_DNA"/>
</dbReference>
<feature type="transmembrane region" description="Helical" evidence="1">
    <location>
        <begin position="235"/>
        <end position="255"/>
    </location>
</feature>
<accession>A0ABY7JZV1</accession>
<feature type="transmembrane region" description="Helical" evidence="1">
    <location>
        <begin position="12"/>
        <end position="30"/>
    </location>
</feature>
<evidence type="ECO:0008006" key="4">
    <source>
        <dbReference type="Google" id="ProtNLM"/>
    </source>
</evidence>
<evidence type="ECO:0000256" key="1">
    <source>
        <dbReference type="SAM" id="Phobius"/>
    </source>
</evidence>
<organism evidence="2 3">
    <name type="scientific">Jatrophihabitans cynanchi</name>
    <dbReference type="NCBI Taxonomy" id="2944128"/>
    <lineage>
        <taxon>Bacteria</taxon>
        <taxon>Bacillati</taxon>
        <taxon>Actinomycetota</taxon>
        <taxon>Actinomycetes</taxon>
        <taxon>Jatrophihabitantales</taxon>
        <taxon>Jatrophihabitantaceae</taxon>
        <taxon>Jatrophihabitans</taxon>
    </lineage>
</organism>
<feature type="transmembrane region" description="Helical" evidence="1">
    <location>
        <begin position="178"/>
        <end position="197"/>
    </location>
</feature>
<keyword evidence="1" id="KW-0472">Membrane</keyword>
<feature type="transmembrane region" description="Helical" evidence="1">
    <location>
        <begin position="73"/>
        <end position="94"/>
    </location>
</feature>
<feature type="transmembrane region" description="Helical" evidence="1">
    <location>
        <begin position="305"/>
        <end position="331"/>
    </location>
</feature>
<dbReference type="RefSeq" id="WP_269444668.1">
    <property type="nucleotide sequence ID" value="NZ_CP097463.1"/>
</dbReference>
<gene>
    <name evidence="2" type="ORF">M6B22_04940</name>
</gene>
<keyword evidence="1" id="KW-1133">Transmembrane helix</keyword>
<feature type="transmembrane region" description="Helical" evidence="1">
    <location>
        <begin position="209"/>
        <end position="229"/>
    </location>
</feature>
<feature type="transmembrane region" description="Helical" evidence="1">
    <location>
        <begin position="376"/>
        <end position="398"/>
    </location>
</feature>
<name>A0ABY7JZV1_9ACTN</name>